<sequence length="81" mass="8987">MARYQSCRSNWVVQTLRKANYNGLAADGTPLNEIQTPARKQTPCQQEVTCVVTFCCGTPTVMMTLTPFTVVIRECAGENSR</sequence>
<evidence type="ECO:0000313" key="2">
    <source>
        <dbReference type="WBParaSite" id="Pan_g13006.t1"/>
    </source>
</evidence>
<accession>A0A7E4UUP5</accession>
<evidence type="ECO:0000313" key="1">
    <source>
        <dbReference type="Proteomes" id="UP000492821"/>
    </source>
</evidence>
<organism evidence="1 2">
    <name type="scientific">Panagrellus redivivus</name>
    <name type="common">Microworm</name>
    <dbReference type="NCBI Taxonomy" id="6233"/>
    <lineage>
        <taxon>Eukaryota</taxon>
        <taxon>Metazoa</taxon>
        <taxon>Ecdysozoa</taxon>
        <taxon>Nematoda</taxon>
        <taxon>Chromadorea</taxon>
        <taxon>Rhabditida</taxon>
        <taxon>Tylenchina</taxon>
        <taxon>Panagrolaimomorpha</taxon>
        <taxon>Panagrolaimoidea</taxon>
        <taxon>Panagrolaimidae</taxon>
        <taxon>Panagrellus</taxon>
    </lineage>
</organism>
<dbReference type="Proteomes" id="UP000492821">
    <property type="component" value="Unassembled WGS sequence"/>
</dbReference>
<name>A0A7E4UUP5_PANRE</name>
<dbReference type="AlphaFoldDB" id="A0A7E4UUP5"/>
<proteinExistence type="predicted"/>
<protein>
    <submittedName>
        <fullName evidence="2">Transposase</fullName>
    </submittedName>
</protein>
<reference evidence="2" key="2">
    <citation type="submission" date="2020-10" db="UniProtKB">
        <authorList>
            <consortium name="WormBaseParasite"/>
        </authorList>
    </citation>
    <scope>IDENTIFICATION</scope>
</reference>
<reference evidence="1" key="1">
    <citation type="journal article" date="2013" name="Genetics">
        <title>The draft genome and transcriptome of Panagrellus redivivus are shaped by the harsh demands of a free-living lifestyle.</title>
        <authorList>
            <person name="Srinivasan J."/>
            <person name="Dillman A.R."/>
            <person name="Macchietto M.G."/>
            <person name="Heikkinen L."/>
            <person name="Lakso M."/>
            <person name="Fracchia K.M."/>
            <person name="Antoshechkin I."/>
            <person name="Mortazavi A."/>
            <person name="Wong G."/>
            <person name="Sternberg P.W."/>
        </authorList>
    </citation>
    <scope>NUCLEOTIDE SEQUENCE [LARGE SCALE GENOMIC DNA]</scope>
    <source>
        <strain evidence="1">MT8872</strain>
    </source>
</reference>
<dbReference type="WBParaSite" id="Pan_g13006.t1">
    <property type="protein sequence ID" value="Pan_g13006.t1"/>
    <property type="gene ID" value="Pan_g13006"/>
</dbReference>
<keyword evidence="1" id="KW-1185">Reference proteome</keyword>